<feature type="transmembrane region" description="Helical" evidence="1">
    <location>
        <begin position="68"/>
        <end position="88"/>
    </location>
</feature>
<keyword evidence="1" id="KW-1133">Transmembrane helix</keyword>
<protein>
    <submittedName>
        <fullName evidence="2">Peptide transporter family 1</fullName>
    </submittedName>
</protein>
<dbReference type="Gene3D" id="1.20.1250.20">
    <property type="entry name" value="MFS general substrate transporter like domains"/>
    <property type="match status" value="1"/>
</dbReference>
<sequence>MWFHIISKISVYKVKMTLWLQNLRKKFPSAVPFTLTICFLERYAAISIIAILVLYLNKKINVDPSASTAILHANDFLVYIFTIVGAIIGD</sequence>
<evidence type="ECO:0000256" key="1">
    <source>
        <dbReference type="SAM" id="Phobius"/>
    </source>
</evidence>
<keyword evidence="1" id="KW-0812">Transmembrane</keyword>
<dbReference type="EMBL" id="WJQU01000002">
    <property type="protein sequence ID" value="KAJ6642554.1"/>
    <property type="molecule type" value="Genomic_DNA"/>
</dbReference>
<organism evidence="2 3">
    <name type="scientific">Pseudolycoriella hygida</name>
    <dbReference type="NCBI Taxonomy" id="35572"/>
    <lineage>
        <taxon>Eukaryota</taxon>
        <taxon>Metazoa</taxon>
        <taxon>Ecdysozoa</taxon>
        <taxon>Arthropoda</taxon>
        <taxon>Hexapoda</taxon>
        <taxon>Insecta</taxon>
        <taxon>Pterygota</taxon>
        <taxon>Neoptera</taxon>
        <taxon>Endopterygota</taxon>
        <taxon>Diptera</taxon>
        <taxon>Nematocera</taxon>
        <taxon>Sciaroidea</taxon>
        <taxon>Sciaridae</taxon>
        <taxon>Pseudolycoriella</taxon>
    </lineage>
</organism>
<keyword evidence="3" id="KW-1185">Reference proteome</keyword>
<evidence type="ECO:0000313" key="3">
    <source>
        <dbReference type="Proteomes" id="UP001151699"/>
    </source>
</evidence>
<comment type="caution">
    <text evidence="2">The sequence shown here is derived from an EMBL/GenBank/DDBJ whole genome shotgun (WGS) entry which is preliminary data.</text>
</comment>
<evidence type="ECO:0000313" key="2">
    <source>
        <dbReference type="EMBL" id="KAJ6642554.1"/>
    </source>
</evidence>
<keyword evidence="1" id="KW-0472">Membrane</keyword>
<gene>
    <name evidence="2" type="primary">yin_3</name>
    <name evidence="2" type="ORF">Bhyg_07506</name>
</gene>
<feature type="transmembrane region" description="Helical" evidence="1">
    <location>
        <begin position="33"/>
        <end position="56"/>
    </location>
</feature>
<proteinExistence type="predicted"/>
<feature type="non-terminal residue" evidence="2">
    <location>
        <position position="90"/>
    </location>
</feature>
<accession>A0A9Q0S2T9</accession>
<dbReference type="AlphaFoldDB" id="A0A9Q0S2T9"/>
<dbReference type="InterPro" id="IPR036259">
    <property type="entry name" value="MFS_trans_sf"/>
</dbReference>
<dbReference type="Proteomes" id="UP001151699">
    <property type="component" value="Chromosome B"/>
</dbReference>
<reference evidence="2" key="1">
    <citation type="submission" date="2022-07" db="EMBL/GenBank/DDBJ databases">
        <authorList>
            <person name="Trinca V."/>
            <person name="Uliana J.V.C."/>
            <person name="Torres T.T."/>
            <person name="Ward R.J."/>
            <person name="Monesi N."/>
        </authorList>
    </citation>
    <scope>NUCLEOTIDE SEQUENCE</scope>
    <source>
        <strain evidence="2">HSMRA1968</strain>
        <tissue evidence="2">Whole embryos</tissue>
    </source>
</reference>
<name>A0A9Q0S2T9_9DIPT</name>